<feature type="compositionally biased region" description="Low complexity" evidence="2">
    <location>
        <begin position="81"/>
        <end position="93"/>
    </location>
</feature>
<feature type="compositionally biased region" description="Polar residues" evidence="2">
    <location>
        <begin position="35"/>
        <end position="45"/>
    </location>
</feature>
<keyword evidence="4" id="KW-1185">Reference proteome</keyword>
<sequence>MTLIRWPGIFISEDDLDEKADTAQTLLRPTAGEEVTSQLSSSSKFTKPVRRARSADERRHPSGTVAASLGHRLELDSLNASSRPRSPSVGSSSTGALRPPRLEPVLESDADSPMHPNLQRLRLPLTPLVDQSAQGNMQSELLLNTVRSSCDHHRPALGAVGGGGSAVIIPASARQRSLGSRTPPTGLMVMGPAGSRGSAADSKPSSSSAVGSALGASLPLGSSSAGGKQWALRADSARSEPVATPLSGSVSQSVSLPQASCTRCSCLGHELETLQEELERERLQNKSRSELAGKRVEQEVQRRVASAVEAERERLRKEHLEQKATGRSEAEAGFKAEIRAAAAARDEAERRCQDKCEEYAAKHARAVVIARDSKQHAAEVERQRKDLTKQTGVISALKLREDLAEATTARAELNKQLKKALPRIDRLVAEEKRLLQALSEESEAVRAQEHSFKEEAAELAKVKEQLQKLRKSARGQAERLEVTEADLAEADKQRRAAQVELSKSQRTTGAAQKARQSVISERDSLQAEVAELKASLKAAQASASTRDSEVSRGVHSVTSLRDHGHGLSRSSRSWASDDRDRGDRTPVDEAPPPSWSDASVRLFQMIELAKDTMKERADQRRELSGAAEEVKEKARALEELLAKDQFT</sequence>
<evidence type="ECO:0000256" key="1">
    <source>
        <dbReference type="SAM" id="Coils"/>
    </source>
</evidence>
<feature type="region of interest" description="Disordered" evidence="2">
    <location>
        <begin position="27"/>
        <end position="117"/>
    </location>
</feature>
<feature type="coiled-coil region" evidence="1">
    <location>
        <begin position="609"/>
        <end position="643"/>
    </location>
</feature>
<dbReference type="OrthoDB" id="444613at2759"/>
<feature type="compositionally biased region" description="Low complexity" evidence="2">
    <location>
        <begin position="195"/>
        <end position="213"/>
    </location>
</feature>
<keyword evidence="1" id="KW-0175">Coiled coil</keyword>
<organism evidence="3 4">
    <name type="scientific">Polarella glacialis</name>
    <name type="common">Dinoflagellate</name>
    <dbReference type="NCBI Taxonomy" id="89957"/>
    <lineage>
        <taxon>Eukaryota</taxon>
        <taxon>Sar</taxon>
        <taxon>Alveolata</taxon>
        <taxon>Dinophyceae</taxon>
        <taxon>Suessiales</taxon>
        <taxon>Suessiaceae</taxon>
        <taxon>Polarella</taxon>
    </lineage>
</organism>
<feature type="compositionally biased region" description="Polar residues" evidence="2">
    <location>
        <begin position="501"/>
        <end position="519"/>
    </location>
</feature>
<protein>
    <submittedName>
        <fullName evidence="3">Uncharacterized protein</fullName>
    </submittedName>
</protein>
<evidence type="ECO:0000313" key="4">
    <source>
        <dbReference type="Proteomes" id="UP000654075"/>
    </source>
</evidence>
<comment type="caution">
    <text evidence="3">The sequence shown here is derived from an EMBL/GenBank/DDBJ whole genome shotgun (WGS) entry which is preliminary data.</text>
</comment>
<dbReference type="Proteomes" id="UP000654075">
    <property type="component" value="Unassembled WGS sequence"/>
</dbReference>
<feature type="region of interest" description="Disordered" evidence="2">
    <location>
        <begin position="174"/>
        <end position="213"/>
    </location>
</feature>
<feature type="region of interest" description="Disordered" evidence="2">
    <location>
        <begin position="496"/>
        <end position="599"/>
    </location>
</feature>
<feature type="compositionally biased region" description="Basic and acidic residues" evidence="2">
    <location>
        <begin position="575"/>
        <end position="587"/>
    </location>
</feature>
<evidence type="ECO:0000256" key="2">
    <source>
        <dbReference type="SAM" id="MobiDB-lite"/>
    </source>
</evidence>
<proteinExistence type="predicted"/>
<reference evidence="3" key="1">
    <citation type="submission" date="2021-02" db="EMBL/GenBank/DDBJ databases">
        <authorList>
            <person name="Dougan E. K."/>
            <person name="Rhodes N."/>
            <person name="Thang M."/>
            <person name="Chan C."/>
        </authorList>
    </citation>
    <scope>NUCLEOTIDE SEQUENCE</scope>
</reference>
<feature type="compositionally biased region" description="Polar residues" evidence="2">
    <location>
        <begin position="174"/>
        <end position="183"/>
    </location>
</feature>
<dbReference type="AlphaFoldDB" id="A0A813GYX9"/>
<name>A0A813GYX9_POLGL</name>
<dbReference type="EMBL" id="CAJNNV010029893">
    <property type="protein sequence ID" value="CAE8630466.1"/>
    <property type="molecule type" value="Genomic_DNA"/>
</dbReference>
<gene>
    <name evidence="3" type="ORF">PGLA1383_LOCUS46805</name>
</gene>
<accession>A0A813GYX9</accession>
<feature type="compositionally biased region" description="Low complexity" evidence="2">
    <location>
        <begin position="532"/>
        <end position="544"/>
    </location>
</feature>
<evidence type="ECO:0000313" key="3">
    <source>
        <dbReference type="EMBL" id="CAE8630466.1"/>
    </source>
</evidence>